<evidence type="ECO:0000313" key="2">
    <source>
        <dbReference type="Proteomes" id="UP000887561"/>
    </source>
</evidence>
<organism evidence="2 3">
    <name type="scientific">Meloidogyne javanica</name>
    <name type="common">Root-knot nematode worm</name>
    <dbReference type="NCBI Taxonomy" id="6303"/>
    <lineage>
        <taxon>Eukaryota</taxon>
        <taxon>Metazoa</taxon>
        <taxon>Ecdysozoa</taxon>
        <taxon>Nematoda</taxon>
        <taxon>Chromadorea</taxon>
        <taxon>Rhabditida</taxon>
        <taxon>Tylenchina</taxon>
        <taxon>Tylenchomorpha</taxon>
        <taxon>Tylenchoidea</taxon>
        <taxon>Meloidogynidae</taxon>
        <taxon>Meloidogyninae</taxon>
        <taxon>Meloidogyne</taxon>
        <taxon>Meloidogyne incognita group</taxon>
    </lineage>
</organism>
<name>A0A915MUE4_MELJA</name>
<protein>
    <submittedName>
        <fullName evidence="3">Uncharacterized protein</fullName>
    </submittedName>
</protein>
<evidence type="ECO:0000313" key="3">
    <source>
        <dbReference type="WBParaSite" id="scaffold5401_cov163.g9504"/>
    </source>
</evidence>
<dbReference type="Proteomes" id="UP000887561">
    <property type="component" value="Unplaced"/>
</dbReference>
<evidence type="ECO:0000256" key="1">
    <source>
        <dbReference type="SAM" id="MobiDB-lite"/>
    </source>
</evidence>
<feature type="compositionally biased region" description="Acidic residues" evidence="1">
    <location>
        <begin position="220"/>
        <end position="237"/>
    </location>
</feature>
<reference evidence="3" key="1">
    <citation type="submission" date="2022-11" db="UniProtKB">
        <authorList>
            <consortium name="WormBaseParasite"/>
        </authorList>
    </citation>
    <scope>IDENTIFICATION</scope>
</reference>
<sequence length="358" mass="40777">MFEHQTEMEKIINDFKEFNVAYLSESKLVKRKSKVIEDAISVKSHSGELSQASGESEEMGILENISEHGGYGSPYGASASARFYHHHSPSGSGSSGSSSRKASQVQLLNNALHQLRNKPLIIYLIDSFQKLKYCKRSVVLDNKQRRIVENIANIHKNLLYEYNKDEDKIVYINGCLSLYGIGYVKNSEISRSEGEDNCPFFNEYLGMYFYFDGTIKQDSEPEQETENYSEEESENNEQENVGSVQEGEHNESENEGSDNEQQSEHGGHETGDSAHHMMMGVENVGTSYSYDYYGNLYVYDANNNLIDFQPGHNIPMGDGYGNTNFYYQHGNHHIHYINGVYHVYDAYNNLIFPRPGQY</sequence>
<proteinExistence type="predicted"/>
<dbReference type="AlphaFoldDB" id="A0A915MUE4"/>
<dbReference type="WBParaSite" id="scaffold5401_cov163.g9504">
    <property type="protein sequence ID" value="scaffold5401_cov163.g9504"/>
    <property type="gene ID" value="scaffold5401_cov163.g9504"/>
</dbReference>
<keyword evidence="2" id="KW-1185">Reference proteome</keyword>
<accession>A0A915MUE4</accession>
<feature type="compositionally biased region" description="Basic and acidic residues" evidence="1">
    <location>
        <begin position="262"/>
        <end position="274"/>
    </location>
</feature>
<feature type="region of interest" description="Disordered" evidence="1">
    <location>
        <begin position="218"/>
        <end position="274"/>
    </location>
</feature>